<evidence type="ECO:0000313" key="2">
    <source>
        <dbReference type="EnsemblPlants" id="Kaladp0011s0169.1.v1.1"/>
    </source>
</evidence>
<reference evidence="2" key="1">
    <citation type="submission" date="2021-01" db="UniProtKB">
        <authorList>
            <consortium name="EnsemblPlants"/>
        </authorList>
    </citation>
    <scope>IDENTIFICATION</scope>
</reference>
<organism evidence="2 3">
    <name type="scientific">Kalanchoe fedtschenkoi</name>
    <name type="common">Lavender scallops</name>
    <name type="synonym">South American air plant</name>
    <dbReference type="NCBI Taxonomy" id="63787"/>
    <lineage>
        <taxon>Eukaryota</taxon>
        <taxon>Viridiplantae</taxon>
        <taxon>Streptophyta</taxon>
        <taxon>Embryophyta</taxon>
        <taxon>Tracheophyta</taxon>
        <taxon>Spermatophyta</taxon>
        <taxon>Magnoliopsida</taxon>
        <taxon>eudicotyledons</taxon>
        <taxon>Gunneridae</taxon>
        <taxon>Pentapetalae</taxon>
        <taxon>Saxifragales</taxon>
        <taxon>Crassulaceae</taxon>
        <taxon>Kalanchoe</taxon>
    </lineage>
</organism>
<keyword evidence="1" id="KW-0732">Signal</keyword>
<dbReference type="Gramene" id="Kaladp0011s0169.1.v1.1">
    <property type="protein sequence ID" value="Kaladp0011s0169.1.v1.1"/>
    <property type="gene ID" value="Kaladp0011s0169.v1.1"/>
</dbReference>
<sequence>MYRAIPSPMRFMVLSSLVVLTTMSLLIHGVQGIRHIRRASLAPLEHQPAHQDVTQAFVSGPPASTGGTNFEDTEAEMMVVVRGIRRRSLSSRPAASGKNKFHQKQHHHWMPSIHEDYFGPRHHKAAHH</sequence>
<evidence type="ECO:0000313" key="3">
    <source>
        <dbReference type="Proteomes" id="UP000594263"/>
    </source>
</evidence>
<dbReference type="AlphaFoldDB" id="A0A7N0RH71"/>
<accession>A0A7N0RH71</accession>
<dbReference type="EnsemblPlants" id="Kaladp0011s0169.1.v1.1">
    <property type="protein sequence ID" value="Kaladp0011s0169.1.v1.1"/>
    <property type="gene ID" value="Kaladp0011s0169.v1.1"/>
</dbReference>
<evidence type="ECO:0000256" key="1">
    <source>
        <dbReference type="SAM" id="SignalP"/>
    </source>
</evidence>
<feature type="signal peptide" evidence="1">
    <location>
        <begin position="1"/>
        <end position="32"/>
    </location>
</feature>
<proteinExistence type="predicted"/>
<protein>
    <submittedName>
        <fullName evidence="2">Uncharacterized protein</fullName>
    </submittedName>
</protein>
<dbReference type="Proteomes" id="UP000594263">
    <property type="component" value="Unplaced"/>
</dbReference>
<name>A0A7N0RH71_KALFE</name>
<feature type="chain" id="PRO_5029686762" evidence="1">
    <location>
        <begin position="33"/>
        <end position="128"/>
    </location>
</feature>
<keyword evidence="3" id="KW-1185">Reference proteome</keyword>